<gene>
    <name evidence="1" type="ORF">J2X19_000723</name>
</gene>
<proteinExistence type="predicted"/>
<comment type="caution">
    <text evidence="1">The sequence shown here is derived from an EMBL/GenBank/DDBJ whole genome shotgun (WGS) entry which is preliminary data.</text>
</comment>
<dbReference type="RefSeq" id="WP_310370737.1">
    <property type="nucleotide sequence ID" value="NZ_JAVDXT010000001.1"/>
</dbReference>
<reference evidence="1 2" key="1">
    <citation type="submission" date="2023-07" db="EMBL/GenBank/DDBJ databases">
        <title>Sorghum-associated microbial communities from plants grown in Nebraska, USA.</title>
        <authorList>
            <person name="Schachtman D."/>
        </authorList>
    </citation>
    <scope>NUCLEOTIDE SEQUENCE [LARGE SCALE GENOMIC DNA]</scope>
    <source>
        <strain evidence="1 2">BE313</strain>
    </source>
</reference>
<evidence type="ECO:0000313" key="1">
    <source>
        <dbReference type="EMBL" id="MDR7376065.1"/>
    </source>
</evidence>
<dbReference type="EMBL" id="JAVDXT010000001">
    <property type="protein sequence ID" value="MDR7376065.1"/>
    <property type="molecule type" value="Genomic_DNA"/>
</dbReference>
<accession>A0ABU2C418</accession>
<organism evidence="1 2">
    <name type="scientific">Rhodoferax ferrireducens</name>
    <dbReference type="NCBI Taxonomy" id="192843"/>
    <lineage>
        <taxon>Bacteria</taxon>
        <taxon>Pseudomonadati</taxon>
        <taxon>Pseudomonadota</taxon>
        <taxon>Betaproteobacteria</taxon>
        <taxon>Burkholderiales</taxon>
        <taxon>Comamonadaceae</taxon>
        <taxon>Rhodoferax</taxon>
    </lineage>
</organism>
<name>A0ABU2C418_9BURK</name>
<dbReference type="Proteomes" id="UP001180487">
    <property type="component" value="Unassembled WGS sequence"/>
</dbReference>
<sequence>MPRRAELQGVANDFVHWFLSRNNDVAGYWAVGQLRLFCEQNNFITLNLRIWPHAMPRSAEPISDWTQSYSHVLTALMAGYKLPETWLISGSLALEFEPRNGARAIGSSAAGTKFQSTLELFTDIGKKYCASGAGNCLPHNPKIENRRAL</sequence>
<keyword evidence="2" id="KW-1185">Reference proteome</keyword>
<evidence type="ECO:0000313" key="2">
    <source>
        <dbReference type="Proteomes" id="UP001180487"/>
    </source>
</evidence>
<protein>
    <submittedName>
        <fullName evidence="1">Uncharacterized protein</fullName>
    </submittedName>
</protein>